<dbReference type="InterPro" id="IPR001611">
    <property type="entry name" value="Leu-rich_rpt"/>
</dbReference>
<dbReference type="InterPro" id="IPR020825">
    <property type="entry name" value="Phe-tRNA_synthase-like_B3/B4"/>
</dbReference>
<dbReference type="InterPro" id="IPR045060">
    <property type="entry name" value="Phe-tRNA-ligase_IIc_bsu"/>
</dbReference>
<dbReference type="InterPro" id="IPR003591">
    <property type="entry name" value="Leu-rich_rpt_typical-subtyp"/>
</dbReference>
<dbReference type="Gene3D" id="3.80.10.10">
    <property type="entry name" value="Ribonuclease Inhibitor"/>
    <property type="match status" value="2"/>
</dbReference>
<dbReference type="EMBL" id="VTPC01090587">
    <property type="protein sequence ID" value="KAF2882799.1"/>
    <property type="molecule type" value="Genomic_DNA"/>
</dbReference>
<evidence type="ECO:0000256" key="1">
    <source>
        <dbReference type="ARBA" id="ARBA00022614"/>
    </source>
</evidence>
<evidence type="ECO:0000313" key="4">
    <source>
        <dbReference type="EMBL" id="KAF2882799.1"/>
    </source>
</evidence>
<dbReference type="OrthoDB" id="67933at2759"/>
<proteinExistence type="predicted"/>
<dbReference type="SUPFAM" id="SSF52058">
    <property type="entry name" value="L domain-like"/>
    <property type="match status" value="1"/>
</dbReference>
<dbReference type="GO" id="GO:0003723">
    <property type="term" value="F:RNA binding"/>
    <property type="evidence" value="ECO:0007669"/>
    <property type="project" value="InterPro"/>
</dbReference>
<keyword evidence="2" id="KW-0677">Repeat</keyword>
<dbReference type="GO" id="GO:0006432">
    <property type="term" value="P:phenylalanyl-tRNA aminoacylation"/>
    <property type="evidence" value="ECO:0007669"/>
    <property type="project" value="InterPro"/>
</dbReference>
<dbReference type="InterPro" id="IPR032675">
    <property type="entry name" value="LRR_dom_sf"/>
</dbReference>
<dbReference type="Pfam" id="PF00560">
    <property type="entry name" value="LRR_1"/>
    <property type="match status" value="1"/>
</dbReference>
<dbReference type="Pfam" id="PF13855">
    <property type="entry name" value="LRR_8"/>
    <property type="match status" value="2"/>
</dbReference>
<dbReference type="PANTHER" id="PTHR10947">
    <property type="entry name" value="PHENYLALANYL-TRNA SYNTHETASE BETA CHAIN AND LEUCINE-RICH REPEAT-CONTAINING PROTEIN 47"/>
    <property type="match status" value="1"/>
</dbReference>
<dbReference type="SMART" id="SM00369">
    <property type="entry name" value="LRR_TYP"/>
    <property type="match status" value="6"/>
</dbReference>
<feature type="domain" description="B3/B4 tRNA-binding" evidence="3">
    <location>
        <begin position="299"/>
        <end position="476"/>
    </location>
</feature>
<comment type="caution">
    <text evidence="4">The sequence shown here is derived from an EMBL/GenBank/DDBJ whole genome shotgun (WGS) entry which is preliminary data.</text>
</comment>
<evidence type="ECO:0000259" key="3">
    <source>
        <dbReference type="SMART" id="SM00873"/>
    </source>
</evidence>
<dbReference type="InterPro" id="IPR005146">
    <property type="entry name" value="B3/B4_tRNA-bd"/>
</dbReference>
<dbReference type="SMART" id="SM00364">
    <property type="entry name" value="LRR_BAC"/>
    <property type="match status" value="4"/>
</dbReference>
<keyword evidence="5" id="KW-1185">Reference proteome</keyword>
<dbReference type="PANTHER" id="PTHR10947:SF3">
    <property type="entry name" value="LEUCINE-RICH REPEAT-CONTAINING PROTEIN 47"/>
    <property type="match status" value="1"/>
</dbReference>
<dbReference type="AlphaFoldDB" id="A0A8K0CB18"/>
<accession>A0A8K0CB18</accession>
<name>A0A8K0CB18_IGNLU</name>
<evidence type="ECO:0000256" key="2">
    <source>
        <dbReference type="ARBA" id="ARBA00022737"/>
    </source>
</evidence>
<dbReference type="Proteomes" id="UP000801492">
    <property type="component" value="Unassembled WGS sequence"/>
</dbReference>
<evidence type="ECO:0000313" key="5">
    <source>
        <dbReference type="Proteomes" id="UP000801492"/>
    </source>
</evidence>
<dbReference type="SMART" id="SM00365">
    <property type="entry name" value="LRR_SD22"/>
    <property type="match status" value="4"/>
</dbReference>
<protein>
    <recommendedName>
        <fullName evidence="3">B3/B4 tRNA-binding domain-containing protein</fullName>
    </recommendedName>
</protein>
<reference evidence="4" key="1">
    <citation type="submission" date="2019-08" db="EMBL/GenBank/DDBJ databases">
        <title>The genome of the North American firefly Photinus pyralis.</title>
        <authorList>
            <consortium name="Photinus pyralis genome working group"/>
            <person name="Fallon T.R."/>
            <person name="Sander Lower S.E."/>
            <person name="Weng J.-K."/>
        </authorList>
    </citation>
    <scope>NUCLEOTIDE SEQUENCE</scope>
    <source>
        <strain evidence="4">TRF0915ILg1</strain>
        <tissue evidence="4">Whole body</tissue>
    </source>
</reference>
<organism evidence="4 5">
    <name type="scientific">Ignelater luminosus</name>
    <name type="common">Cucubano</name>
    <name type="synonym">Pyrophorus luminosus</name>
    <dbReference type="NCBI Taxonomy" id="2038154"/>
    <lineage>
        <taxon>Eukaryota</taxon>
        <taxon>Metazoa</taxon>
        <taxon>Ecdysozoa</taxon>
        <taxon>Arthropoda</taxon>
        <taxon>Hexapoda</taxon>
        <taxon>Insecta</taxon>
        <taxon>Pterygota</taxon>
        <taxon>Neoptera</taxon>
        <taxon>Endopterygota</taxon>
        <taxon>Coleoptera</taxon>
        <taxon>Polyphaga</taxon>
        <taxon>Elateriformia</taxon>
        <taxon>Elateroidea</taxon>
        <taxon>Elateridae</taxon>
        <taxon>Agrypninae</taxon>
        <taxon>Pyrophorini</taxon>
        <taxon>Ignelater</taxon>
    </lineage>
</organism>
<sequence length="516" mass="58291">MSWHEVVNAQKEKRHEIVLSGNEISERIQKNGLDSTIFDLINLNYLQISETILTEIPDEIQKLVNLQTLVLYSNKIGKLTDKLSTLVKLKVLDLSRNCLKRIPSEISHLLQLTSLNVSCNELEAFPAFSKNSKLSTLDLSNNKLQEFPDVCYVELSNLSELRLSGNIIEVIPDKISNLTNLKIFYVNSNKIKVIPGEIADCNKLKELNLQENPITDKRLLKLVVQCHTKQVLDYINKQCPRTSSAVNKNTKKGRKVSTDHADDETVLEKHVKDALYKITVKHFTNDSVKVIVKDAVKDVRQHLVACLVLNLELTEETFKKFIQLQTKLHDTQCDKRNSATIATHDLKRLGEGDLTYTAVAPNELVIKPLNRAQTMTGAQLFAKLQTEAENLRKEKKRSTYSGIHKYLYLLEGRPKYPCLLNAAGEVISFPPITNSDTTKMSLDTTALLIEVTSAISQHVCKRVADALLKEMVQLFGKTLFVQQVKNVDTDGNMKSVYPSRVDLAFDDHASIVVERE</sequence>
<gene>
    <name evidence="4" type="ORF">ILUMI_23311</name>
</gene>
<dbReference type="GO" id="GO:0004826">
    <property type="term" value="F:phenylalanine-tRNA ligase activity"/>
    <property type="evidence" value="ECO:0007669"/>
    <property type="project" value="InterPro"/>
</dbReference>
<keyword evidence="1" id="KW-0433">Leucine-rich repeat</keyword>
<dbReference type="SMART" id="SM00873">
    <property type="entry name" value="B3_4"/>
    <property type="match status" value="1"/>
</dbReference>
<dbReference type="Gene3D" id="3.50.40.10">
    <property type="entry name" value="Phenylalanyl-trna Synthetase, Chain B, domain 3"/>
    <property type="match status" value="1"/>
</dbReference>
<dbReference type="PROSITE" id="PS51450">
    <property type="entry name" value="LRR"/>
    <property type="match status" value="3"/>
</dbReference>